<keyword evidence="3 4" id="KW-0687">Ribonucleoprotein</keyword>
<dbReference type="InterPro" id="IPR031309">
    <property type="entry name" value="Ribosomal_uL5_C"/>
</dbReference>
<dbReference type="InterPro" id="IPR002132">
    <property type="entry name" value="Ribosomal_uL5"/>
</dbReference>
<dbReference type="SUPFAM" id="SSF55282">
    <property type="entry name" value="RL5-like"/>
    <property type="match status" value="1"/>
</dbReference>
<dbReference type="GO" id="GO:1990904">
    <property type="term" value="C:ribonucleoprotein complex"/>
    <property type="evidence" value="ECO:0007669"/>
    <property type="project" value="UniProtKB-KW"/>
</dbReference>
<name>A0A2Z5ZBT9_9STRA</name>
<evidence type="ECO:0000259" key="5">
    <source>
        <dbReference type="Pfam" id="PF00673"/>
    </source>
</evidence>
<evidence type="ECO:0000256" key="2">
    <source>
        <dbReference type="ARBA" id="ARBA00022980"/>
    </source>
</evidence>
<protein>
    <submittedName>
        <fullName evidence="6">Ribosomal protein L5</fullName>
    </submittedName>
</protein>
<gene>
    <name evidence="6" type="primary">rpl5</name>
</gene>
<dbReference type="GO" id="GO:0005840">
    <property type="term" value="C:ribosome"/>
    <property type="evidence" value="ECO:0007669"/>
    <property type="project" value="UniProtKB-KW"/>
</dbReference>
<accession>A0A2Z5ZBT9</accession>
<reference evidence="6" key="1">
    <citation type="submission" date="2018-02" db="EMBL/GenBank/DDBJ databases">
        <title>Evolution and diversity of non-photosynthetic diatom plastid genomes.</title>
        <authorList>
            <person name="Kamikawa R."/>
            <person name="Ishii K."/>
        </authorList>
    </citation>
    <scope>NUCLEOTIDE SEQUENCE</scope>
    <source>
        <strain evidence="6">NIES-2729</strain>
    </source>
</reference>
<sequence length="180" mass="20580">MNILENYYKKVIRRDLVNKFSYARSEEIPRLKKIILNFGCKSSEIKIVALALLSLELITTKQGSLVKSKRPNVVLKIRKGNPVGCLVVLRNTAMYSFLFKLLSEVLPNLKSFAGIILSKKLIGPSFSFTLKDLINFKELERQFYLFTNLPPLNITLVTNAKTKQELLYLLSSLKLTLVIR</sequence>
<evidence type="ECO:0000313" key="6">
    <source>
        <dbReference type="EMBL" id="BBC77928.1"/>
    </source>
</evidence>
<feature type="domain" description="Large ribosomal subunit protein uL5 C-terminal" evidence="5">
    <location>
        <begin position="82"/>
        <end position="175"/>
    </location>
</feature>
<evidence type="ECO:0000256" key="3">
    <source>
        <dbReference type="ARBA" id="ARBA00023274"/>
    </source>
</evidence>
<evidence type="ECO:0000256" key="1">
    <source>
        <dbReference type="ARBA" id="ARBA00008553"/>
    </source>
</evidence>
<evidence type="ECO:0000256" key="4">
    <source>
        <dbReference type="RuleBase" id="RU003930"/>
    </source>
</evidence>
<dbReference type="Pfam" id="PF00673">
    <property type="entry name" value="Ribosomal_L5_C"/>
    <property type="match status" value="1"/>
</dbReference>
<dbReference type="GO" id="GO:0003735">
    <property type="term" value="F:structural constituent of ribosome"/>
    <property type="evidence" value="ECO:0007669"/>
    <property type="project" value="InterPro"/>
</dbReference>
<keyword evidence="2 4" id="KW-0689">Ribosomal protein</keyword>
<dbReference type="InterPro" id="IPR022803">
    <property type="entry name" value="Ribosomal_uL5_dom_sf"/>
</dbReference>
<proteinExistence type="inferred from homology"/>
<organism evidence="6">
    <name type="scientific">Nitzschia palea</name>
    <dbReference type="NCBI Taxonomy" id="303400"/>
    <lineage>
        <taxon>Eukaryota</taxon>
        <taxon>Sar</taxon>
        <taxon>Stramenopiles</taxon>
        <taxon>Ochrophyta</taxon>
        <taxon>Bacillariophyta</taxon>
        <taxon>Bacillariophyceae</taxon>
        <taxon>Bacillariophycidae</taxon>
        <taxon>Bacillariales</taxon>
        <taxon>Bacillariaceae</taxon>
        <taxon>Nitzschia</taxon>
    </lineage>
</organism>
<geneLocation type="mitochondrion" evidence="6"/>
<dbReference type="EMBL" id="AP018512">
    <property type="protein sequence ID" value="BBC77928.1"/>
    <property type="molecule type" value="Genomic_DNA"/>
</dbReference>
<comment type="similarity">
    <text evidence="1 4">Belongs to the universal ribosomal protein uL5 family.</text>
</comment>
<dbReference type="PIRSF" id="PIRSF002161">
    <property type="entry name" value="Ribosomal_L5"/>
    <property type="match status" value="1"/>
</dbReference>
<dbReference type="PANTHER" id="PTHR11994">
    <property type="entry name" value="60S RIBOSOMAL PROTEIN L11-RELATED"/>
    <property type="match status" value="1"/>
</dbReference>
<dbReference type="Gene3D" id="3.30.1440.10">
    <property type="match status" value="1"/>
</dbReference>
<dbReference type="AlphaFoldDB" id="A0A2Z5ZBT9"/>
<dbReference type="GO" id="GO:0006412">
    <property type="term" value="P:translation"/>
    <property type="evidence" value="ECO:0007669"/>
    <property type="project" value="InterPro"/>
</dbReference>
<keyword evidence="6" id="KW-0496">Mitochondrion</keyword>